<dbReference type="STRING" id="1774968.AUC68_01125"/>
<keyword evidence="3" id="KW-0804">Transcription</keyword>
<keyword evidence="6" id="KW-1185">Reference proteome</keyword>
<dbReference type="Gene3D" id="1.10.10.60">
    <property type="entry name" value="Homeodomain-like"/>
    <property type="match status" value="1"/>
</dbReference>
<dbReference type="PROSITE" id="PS01124">
    <property type="entry name" value="HTH_ARAC_FAMILY_2"/>
    <property type="match status" value="1"/>
</dbReference>
<feature type="domain" description="HTH araC/xylS-type" evidence="4">
    <location>
        <begin position="42"/>
        <end position="140"/>
    </location>
</feature>
<proteinExistence type="predicted"/>
<name>A0A1E3W393_9HYPH</name>
<evidence type="ECO:0000256" key="1">
    <source>
        <dbReference type="ARBA" id="ARBA00023015"/>
    </source>
</evidence>
<dbReference type="PANTHER" id="PTHR47894">
    <property type="entry name" value="HTH-TYPE TRANSCRIPTIONAL REGULATOR GADX"/>
    <property type="match status" value="1"/>
</dbReference>
<dbReference type="GO" id="GO:0000976">
    <property type="term" value="F:transcription cis-regulatory region binding"/>
    <property type="evidence" value="ECO:0007669"/>
    <property type="project" value="TreeGrafter"/>
</dbReference>
<dbReference type="InterPro" id="IPR009057">
    <property type="entry name" value="Homeodomain-like_sf"/>
</dbReference>
<keyword evidence="1" id="KW-0805">Transcription regulation</keyword>
<accession>A0A1E3W393</accession>
<gene>
    <name evidence="5" type="ORF">AUC68_01125</name>
</gene>
<keyword evidence="2" id="KW-0238">DNA-binding</keyword>
<dbReference type="RefSeq" id="WP_083240430.1">
    <property type="nucleotide sequence ID" value="NZ_LPWG01000008.1"/>
</dbReference>
<dbReference type="GO" id="GO:0005829">
    <property type="term" value="C:cytosol"/>
    <property type="evidence" value="ECO:0007669"/>
    <property type="project" value="TreeGrafter"/>
</dbReference>
<dbReference type="PRINTS" id="PR00032">
    <property type="entry name" value="HTHARAC"/>
</dbReference>
<dbReference type="SMART" id="SM00342">
    <property type="entry name" value="HTH_ARAC"/>
    <property type="match status" value="1"/>
</dbReference>
<evidence type="ECO:0000256" key="3">
    <source>
        <dbReference type="ARBA" id="ARBA00023163"/>
    </source>
</evidence>
<organism evidence="5 6">
    <name type="scientific">Methyloceanibacter methanicus</name>
    <dbReference type="NCBI Taxonomy" id="1774968"/>
    <lineage>
        <taxon>Bacteria</taxon>
        <taxon>Pseudomonadati</taxon>
        <taxon>Pseudomonadota</taxon>
        <taxon>Alphaproteobacteria</taxon>
        <taxon>Hyphomicrobiales</taxon>
        <taxon>Hyphomicrobiaceae</taxon>
        <taxon>Methyloceanibacter</taxon>
    </lineage>
</organism>
<protein>
    <recommendedName>
        <fullName evidence="4">HTH araC/xylS-type domain-containing protein</fullName>
    </recommendedName>
</protein>
<dbReference type="InterPro" id="IPR018060">
    <property type="entry name" value="HTH_AraC"/>
</dbReference>
<dbReference type="PANTHER" id="PTHR47894:SF4">
    <property type="entry name" value="HTH-TYPE TRANSCRIPTIONAL REGULATOR GADX"/>
    <property type="match status" value="1"/>
</dbReference>
<dbReference type="Proteomes" id="UP000094501">
    <property type="component" value="Unassembled WGS sequence"/>
</dbReference>
<comment type="caution">
    <text evidence="5">The sequence shown here is derived from an EMBL/GenBank/DDBJ whole genome shotgun (WGS) entry which is preliminary data.</text>
</comment>
<evidence type="ECO:0000313" key="5">
    <source>
        <dbReference type="EMBL" id="ODS00279.1"/>
    </source>
</evidence>
<evidence type="ECO:0000256" key="2">
    <source>
        <dbReference type="ARBA" id="ARBA00023125"/>
    </source>
</evidence>
<dbReference type="InterPro" id="IPR020449">
    <property type="entry name" value="Tscrpt_reg_AraC-type_HTH"/>
</dbReference>
<dbReference type="AlphaFoldDB" id="A0A1E3W393"/>
<evidence type="ECO:0000313" key="6">
    <source>
        <dbReference type="Proteomes" id="UP000094501"/>
    </source>
</evidence>
<dbReference type="EMBL" id="LPWG01000008">
    <property type="protein sequence ID" value="ODS00279.1"/>
    <property type="molecule type" value="Genomic_DNA"/>
</dbReference>
<dbReference type="GO" id="GO:0003700">
    <property type="term" value="F:DNA-binding transcription factor activity"/>
    <property type="evidence" value="ECO:0007669"/>
    <property type="project" value="InterPro"/>
</dbReference>
<reference evidence="5 6" key="1">
    <citation type="journal article" date="2016" name="Environ. Microbiol.">
        <title>New Methyloceanibacter diversity from North Sea sediments includes methanotroph containing solely the soluble methane monooxygenase.</title>
        <authorList>
            <person name="Vekeman B."/>
            <person name="Kerckhof F.M."/>
            <person name="Cremers G."/>
            <person name="de Vos P."/>
            <person name="Vandamme P."/>
            <person name="Boon N."/>
            <person name="Op den Camp H.J."/>
            <person name="Heylen K."/>
        </authorList>
    </citation>
    <scope>NUCLEOTIDE SEQUENCE [LARGE SCALE GENOMIC DNA]</scope>
    <source>
        <strain evidence="5 6">R-67174</strain>
    </source>
</reference>
<dbReference type="SUPFAM" id="SSF46689">
    <property type="entry name" value="Homeodomain-like"/>
    <property type="match status" value="1"/>
</dbReference>
<dbReference type="Pfam" id="PF12833">
    <property type="entry name" value="HTH_18"/>
    <property type="match status" value="1"/>
</dbReference>
<sequence length="141" mass="16062">MGSSLTFGADIDGILVDRAVLDIPLQANDRVPRNYDPLETAGKLGTLITELLPYGSVTIDHVAAMLRMSRRTLQRRLRDFGFAFEELVDDVRRVEAIRRVALGEQSAMEIAFMLGYSEQAHFTRAFRRWTGLSPREYTRRT</sequence>
<evidence type="ECO:0000259" key="4">
    <source>
        <dbReference type="PROSITE" id="PS01124"/>
    </source>
</evidence>